<evidence type="ECO:0000256" key="1">
    <source>
        <dbReference type="ARBA" id="ARBA00006336"/>
    </source>
</evidence>
<evidence type="ECO:0000256" key="7">
    <source>
        <dbReference type="ARBA" id="ARBA00043224"/>
    </source>
</evidence>
<dbReference type="GO" id="GO:0019363">
    <property type="term" value="P:pyridine nucleotide biosynthetic process"/>
    <property type="evidence" value="ECO:0007669"/>
    <property type="project" value="UniProtKB-KW"/>
</dbReference>
<name>A0A0L7QN47_9HYME</name>
<evidence type="ECO:0000256" key="3">
    <source>
        <dbReference type="ARBA" id="ARBA00022723"/>
    </source>
</evidence>
<dbReference type="Gene3D" id="1.10.238.10">
    <property type="entry name" value="EF-hand"/>
    <property type="match status" value="1"/>
</dbReference>
<dbReference type="InterPro" id="IPR000868">
    <property type="entry name" value="Isochorismatase-like_dom"/>
</dbReference>
<keyword evidence="4" id="KW-0378">Hydrolase</keyword>
<dbReference type="Pfam" id="PF00857">
    <property type="entry name" value="Isochorismatase"/>
    <property type="match status" value="1"/>
</dbReference>
<dbReference type="STRING" id="597456.A0A0L7QN47"/>
<feature type="domain" description="EF-hand" evidence="8">
    <location>
        <begin position="51"/>
        <end position="86"/>
    </location>
</feature>
<dbReference type="EC" id="3.5.1.19" evidence="6"/>
<evidence type="ECO:0000256" key="4">
    <source>
        <dbReference type="ARBA" id="ARBA00022801"/>
    </source>
</evidence>
<dbReference type="PANTHER" id="PTHR11080:SF2">
    <property type="entry name" value="LD05707P"/>
    <property type="match status" value="1"/>
</dbReference>
<proteinExistence type="inferred from homology"/>
<dbReference type="InterPro" id="IPR002048">
    <property type="entry name" value="EF_hand_dom"/>
</dbReference>
<dbReference type="AlphaFoldDB" id="A0A0L7QN47"/>
<evidence type="ECO:0000256" key="5">
    <source>
        <dbReference type="ARBA" id="ARBA00037900"/>
    </source>
</evidence>
<keyword evidence="10" id="KW-1185">Reference proteome</keyword>
<gene>
    <name evidence="9" type="ORF">WH47_09190</name>
</gene>
<comment type="pathway">
    <text evidence="5">Cofactor biosynthesis; nicotinate biosynthesis; nicotinate from nicotinamide: step 1/1.</text>
</comment>
<dbReference type="GO" id="GO:0008936">
    <property type="term" value="F:nicotinamidase activity"/>
    <property type="evidence" value="ECO:0007669"/>
    <property type="project" value="UniProtKB-EC"/>
</dbReference>
<evidence type="ECO:0000313" key="10">
    <source>
        <dbReference type="Proteomes" id="UP000053825"/>
    </source>
</evidence>
<protein>
    <recommendedName>
        <fullName evidence="6">nicotinamidase</fullName>
        <ecNumber evidence="6">3.5.1.19</ecNumber>
    </recommendedName>
    <alternativeName>
        <fullName evidence="7">Nicotinamide deamidase</fullName>
    </alternativeName>
</protein>
<sequence length="353" mass="39742">MEIRGNKLKIDSSGGEEQRFKFDPSKEISDFNYEKFHSACAEIFQSDEIEQEESKLREIFDLFDSNKDGVLTGRERKIFASWLKLKPVNALLIVDVQNDFIDGSLALRRCDGNQDGADVVKPINRLIKNACFDKIIYSQDWHLENHISFYENLHLRELHADSKVTKENAKPFDTVIFADPCVEQILWPKHCVMDTWGAELHKDLIIAPETLILSSFLISQVRKGQNSEVESYSVFFDQNFQGSMELQSILRKSGVNCVYVCGLAYDVCVKATCLDGLRLGHAIAVIDDCCRGVDNKNSEIAKQLIAENGGLITDSDNVLSIVNGKKRNIIMSHQLARSMTLTAFSGTSTDSSE</sequence>
<evidence type="ECO:0000256" key="6">
    <source>
        <dbReference type="ARBA" id="ARBA00039017"/>
    </source>
</evidence>
<evidence type="ECO:0000259" key="8">
    <source>
        <dbReference type="PROSITE" id="PS50222"/>
    </source>
</evidence>
<dbReference type="Gene3D" id="3.40.50.850">
    <property type="entry name" value="Isochorismatase-like"/>
    <property type="match status" value="1"/>
</dbReference>
<dbReference type="EMBL" id="KQ414860">
    <property type="protein sequence ID" value="KOC60050.1"/>
    <property type="molecule type" value="Genomic_DNA"/>
</dbReference>
<dbReference type="GO" id="GO:0005509">
    <property type="term" value="F:calcium ion binding"/>
    <property type="evidence" value="ECO:0007669"/>
    <property type="project" value="InterPro"/>
</dbReference>
<dbReference type="SUPFAM" id="SSF47473">
    <property type="entry name" value="EF-hand"/>
    <property type="match status" value="1"/>
</dbReference>
<dbReference type="InterPro" id="IPR052347">
    <property type="entry name" value="Isochorismatase_Nicotinamidase"/>
</dbReference>
<dbReference type="InterPro" id="IPR036380">
    <property type="entry name" value="Isochorismatase-like_sf"/>
</dbReference>
<dbReference type="InterPro" id="IPR011992">
    <property type="entry name" value="EF-hand-dom_pair"/>
</dbReference>
<reference evidence="9 10" key="1">
    <citation type="submission" date="2015-07" db="EMBL/GenBank/DDBJ databases">
        <title>The genome of Habropoda laboriosa.</title>
        <authorList>
            <person name="Pan H."/>
            <person name="Kapheim K."/>
        </authorList>
    </citation>
    <scope>NUCLEOTIDE SEQUENCE [LARGE SCALE GENOMIC DNA]</scope>
    <source>
        <strain evidence="9">0110345459</strain>
    </source>
</reference>
<comment type="similarity">
    <text evidence="1">Belongs to the isochorismatase family.</text>
</comment>
<keyword evidence="2" id="KW-0662">Pyridine nucleotide biosynthesis</keyword>
<evidence type="ECO:0000313" key="9">
    <source>
        <dbReference type="EMBL" id="KOC60050.1"/>
    </source>
</evidence>
<dbReference type="OrthoDB" id="167809at2759"/>
<dbReference type="Proteomes" id="UP000053825">
    <property type="component" value="Unassembled WGS sequence"/>
</dbReference>
<organism evidence="9 10">
    <name type="scientific">Habropoda laboriosa</name>
    <dbReference type="NCBI Taxonomy" id="597456"/>
    <lineage>
        <taxon>Eukaryota</taxon>
        <taxon>Metazoa</taxon>
        <taxon>Ecdysozoa</taxon>
        <taxon>Arthropoda</taxon>
        <taxon>Hexapoda</taxon>
        <taxon>Insecta</taxon>
        <taxon>Pterygota</taxon>
        <taxon>Neoptera</taxon>
        <taxon>Endopterygota</taxon>
        <taxon>Hymenoptera</taxon>
        <taxon>Apocrita</taxon>
        <taxon>Aculeata</taxon>
        <taxon>Apoidea</taxon>
        <taxon>Anthophila</taxon>
        <taxon>Apidae</taxon>
        <taxon>Habropoda</taxon>
    </lineage>
</organism>
<dbReference type="SUPFAM" id="SSF52499">
    <property type="entry name" value="Isochorismatase-like hydrolases"/>
    <property type="match status" value="1"/>
</dbReference>
<keyword evidence="3" id="KW-0479">Metal-binding</keyword>
<evidence type="ECO:0000256" key="2">
    <source>
        <dbReference type="ARBA" id="ARBA00022642"/>
    </source>
</evidence>
<dbReference type="PROSITE" id="PS50222">
    <property type="entry name" value="EF_HAND_2"/>
    <property type="match status" value="1"/>
</dbReference>
<accession>A0A0L7QN47</accession>
<dbReference type="PANTHER" id="PTHR11080">
    <property type="entry name" value="PYRAZINAMIDASE/NICOTINAMIDASE"/>
    <property type="match status" value="1"/>
</dbReference>